<protein>
    <recommendedName>
        <fullName evidence="3">Antibiotic biosynthesis monooxygenase</fullName>
    </recommendedName>
</protein>
<dbReference type="Proteomes" id="UP001642900">
    <property type="component" value="Unassembled WGS sequence"/>
</dbReference>
<gene>
    <name evidence="1" type="ORF">G6N73_21870</name>
</gene>
<dbReference type="RefSeq" id="WP_165031458.1">
    <property type="nucleotide sequence ID" value="NZ_JAAKZF010000037.1"/>
</dbReference>
<evidence type="ECO:0000313" key="2">
    <source>
        <dbReference type="Proteomes" id="UP001642900"/>
    </source>
</evidence>
<dbReference type="EMBL" id="JAAKZF010000037">
    <property type="protein sequence ID" value="NGO53775.1"/>
    <property type="molecule type" value="Genomic_DNA"/>
</dbReference>
<accession>A0A6G4WG39</accession>
<organism evidence="1 2">
    <name type="scientific">Allomesorhizobium camelthorni</name>
    <dbReference type="NCBI Taxonomy" id="475069"/>
    <lineage>
        <taxon>Bacteria</taxon>
        <taxon>Pseudomonadati</taxon>
        <taxon>Pseudomonadota</taxon>
        <taxon>Alphaproteobacteria</taxon>
        <taxon>Hyphomicrobiales</taxon>
        <taxon>Phyllobacteriaceae</taxon>
        <taxon>Allomesorhizobium</taxon>
    </lineage>
</organism>
<proteinExistence type="predicted"/>
<name>A0A6G4WG39_9HYPH</name>
<reference evidence="1 2" key="1">
    <citation type="submission" date="2020-02" db="EMBL/GenBank/DDBJ databases">
        <title>Genome sequence of strain CCNWXJ40-4.</title>
        <authorList>
            <person name="Gao J."/>
            <person name="Sun J."/>
        </authorList>
    </citation>
    <scope>NUCLEOTIDE SEQUENCE [LARGE SCALE GENOMIC DNA]</scope>
    <source>
        <strain evidence="1 2">CCNWXJ 40-4</strain>
    </source>
</reference>
<evidence type="ECO:0008006" key="3">
    <source>
        <dbReference type="Google" id="ProtNLM"/>
    </source>
</evidence>
<evidence type="ECO:0000313" key="1">
    <source>
        <dbReference type="EMBL" id="NGO53775.1"/>
    </source>
</evidence>
<comment type="caution">
    <text evidence="1">The sequence shown here is derived from an EMBL/GenBank/DDBJ whole genome shotgun (WGS) entry which is preliminary data.</text>
</comment>
<dbReference type="AlphaFoldDB" id="A0A6G4WG39"/>
<sequence>MKRTLIRYRTKPESTGENERLIQNVFKELHAQAPEGVRYIALKLADGSFVHLVENDGGDSPIPKLDAFRKFQADLKERVMEQPQANEATIVGDYRMLGA</sequence>
<keyword evidence="2" id="KW-1185">Reference proteome</keyword>